<dbReference type="EMBL" id="KT962245">
    <property type="protein sequence ID" value="ALO80018.1"/>
    <property type="molecule type" value="Genomic_RNA"/>
</dbReference>
<gene>
    <name evidence="1" type="ORF">Phi4113_009</name>
</gene>
<accession>A0A0S2MVW2</accession>
<evidence type="ECO:0000313" key="1">
    <source>
        <dbReference type="EMBL" id="ALO80018.1"/>
    </source>
</evidence>
<dbReference type="Pfam" id="PF26211">
    <property type="entry name" value="Phage_phiTE_072"/>
    <property type="match status" value="1"/>
</dbReference>
<dbReference type="InterPro" id="IPR058701">
    <property type="entry name" value="PhiTE_072-like"/>
</dbReference>
<name>A0A0S2MVW2_9CAUD</name>
<dbReference type="Proteomes" id="UP000229115">
    <property type="component" value="Segment"/>
</dbReference>
<reference evidence="1 2" key="1">
    <citation type="submission" date="2015-10" db="EMBL/GenBank/DDBJ databases">
        <title>Large-scale maps of variable infection efficiencies in aquatic Bacteriodetes phage-host model systems.</title>
        <authorList>
            <person name="Holmfeldt K."/>
            <person name="Solonenko N."/>
            <person name="Howard-Varona C."/>
            <person name="Moreno M."/>
            <person name="Malmstrom R.R."/>
            <person name="Blow M.J."/>
            <person name="Sullivan M.B."/>
        </authorList>
    </citation>
    <scope>NUCLEOTIDE SEQUENCE [LARGE SCALE GENOMIC DNA]</scope>
</reference>
<sequence>MEIIKIDNTDIFLEDLGEGRGKIIIANTQGYNFSYFWGSMGSNLKDFLLRINESYFLGKLSSSSQGNFSGKKTVTAIRKTLREDFFEDLPWYKNLEAQKELREKLKHLEGCDEPNSFIYECRSISETYWDIDDKWECHSFTKSVDSLLEEPWHYFQYTESNEQIFLKKIFKELKKIIKKDGKKETTLA</sequence>
<proteinExistence type="predicted"/>
<evidence type="ECO:0000313" key="2">
    <source>
        <dbReference type="Proteomes" id="UP000229115"/>
    </source>
</evidence>
<protein>
    <submittedName>
        <fullName evidence="1">Uncharacterized protein</fullName>
    </submittedName>
</protein>
<organism evidence="1 2">
    <name type="scientific">Cellulophaga phage phi4:1_13</name>
    <dbReference type="NCBI Taxonomy" id="1747284"/>
    <lineage>
        <taxon>Viruses</taxon>
        <taxon>Duplodnaviria</taxon>
        <taxon>Heunggongvirae</taxon>
        <taxon>Uroviricota</taxon>
        <taxon>Caudoviricetes</taxon>
        <taxon>Lightbulbvirus</taxon>
        <taxon>Lightbulbvirus Cba41</taxon>
    </lineage>
</organism>